<keyword evidence="5" id="KW-1185">Reference proteome</keyword>
<organism evidence="4 5">
    <name type="scientific">Lutimonas vermicola</name>
    <dbReference type="NCBI Taxonomy" id="414288"/>
    <lineage>
        <taxon>Bacteria</taxon>
        <taxon>Pseudomonadati</taxon>
        <taxon>Bacteroidota</taxon>
        <taxon>Flavobacteriia</taxon>
        <taxon>Flavobacteriales</taxon>
        <taxon>Flavobacteriaceae</taxon>
        <taxon>Lutimonas</taxon>
    </lineage>
</organism>
<dbReference type="PROSITE" id="PS51186">
    <property type="entry name" value="GNAT"/>
    <property type="match status" value="1"/>
</dbReference>
<dbReference type="PANTHER" id="PTHR43877">
    <property type="entry name" value="AMINOALKYLPHOSPHONATE N-ACETYLTRANSFERASE-RELATED-RELATED"/>
    <property type="match status" value="1"/>
</dbReference>
<keyword evidence="1" id="KW-0808">Transferase</keyword>
<accession>A0ABU9L0A5</accession>
<dbReference type="Pfam" id="PF13673">
    <property type="entry name" value="Acetyltransf_10"/>
    <property type="match status" value="1"/>
</dbReference>
<sequence length="144" mass="16496">MPKVVQINMDSPLYQKERELRNKVLLRPIGIPDFGWEMNDSKSWHFVALEQGKLIGCVLLLPLDIKNKKGQLMQMAVEHTWQGKGIGKLLVGSLLSFARKAGLEEIEIHSRAEVTSFYEQLGFQTIGEEFKEVGIKHRYMSLQL</sequence>
<feature type="domain" description="N-acetyltransferase" evidence="3">
    <location>
        <begin position="1"/>
        <end position="144"/>
    </location>
</feature>
<comment type="caution">
    <text evidence="4">The sequence shown here is derived from an EMBL/GenBank/DDBJ whole genome shotgun (WGS) entry which is preliminary data.</text>
</comment>
<keyword evidence="2" id="KW-0012">Acyltransferase</keyword>
<dbReference type="InterPro" id="IPR050832">
    <property type="entry name" value="Bact_Acetyltransf"/>
</dbReference>
<dbReference type="InterPro" id="IPR000182">
    <property type="entry name" value="GNAT_dom"/>
</dbReference>
<dbReference type="SUPFAM" id="SSF55729">
    <property type="entry name" value="Acyl-CoA N-acyltransferases (Nat)"/>
    <property type="match status" value="1"/>
</dbReference>
<evidence type="ECO:0000259" key="3">
    <source>
        <dbReference type="PROSITE" id="PS51186"/>
    </source>
</evidence>
<name>A0ABU9L0A5_9FLAO</name>
<evidence type="ECO:0000256" key="1">
    <source>
        <dbReference type="ARBA" id="ARBA00022679"/>
    </source>
</evidence>
<dbReference type="Gene3D" id="3.40.630.30">
    <property type="match status" value="1"/>
</dbReference>
<dbReference type="CDD" id="cd04301">
    <property type="entry name" value="NAT_SF"/>
    <property type="match status" value="1"/>
</dbReference>
<evidence type="ECO:0000256" key="2">
    <source>
        <dbReference type="ARBA" id="ARBA00023315"/>
    </source>
</evidence>
<protein>
    <submittedName>
        <fullName evidence="4">GNAT family N-acetyltransferase</fullName>
    </submittedName>
</protein>
<evidence type="ECO:0000313" key="5">
    <source>
        <dbReference type="Proteomes" id="UP001474120"/>
    </source>
</evidence>
<dbReference type="EMBL" id="JBCDNA010000002">
    <property type="protein sequence ID" value="MEL4455868.1"/>
    <property type="molecule type" value="Genomic_DNA"/>
</dbReference>
<dbReference type="RefSeq" id="WP_342159848.1">
    <property type="nucleotide sequence ID" value="NZ_JBCDNA010000002.1"/>
</dbReference>
<gene>
    <name evidence="4" type="ORF">AABB81_08170</name>
</gene>
<proteinExistence type="predicted"/>
<dbReference type="InterPro" id="IPR016181">
    <property type="entry name" value="Acyl_CoA_acyltransferase"/>
</dbReference>
<reference evidence="4 5" key="1">
    <citation type="submission" date="2024-04" db="EMBL/GenBank/DDBJ databases">
        <title>whole genome sequencing of Lutimonas vermicola strain IMCC1616.</title>
        <authorList>
            <person name="Bae S.S."/>
        </authorList>
    </citation>
    <scope>NUCLEOTIDE SEQUENCE [LARGE SCALE GENOMIC DNA]</scope>
    <source>
        <strain evidence="4 5">IMCC1616</strain>
    </source>
</reference>
<evidence type="ECO:0000313" key="4">
    <source>
        <dbReference type="EMBL" id="MEL4455868.1"/>
    </source>
</evidence>
<dbReference type="Proteomes" id="UP001474120">
    <property type="component" value="Unassembled WGS sequence"/>
</dbReference>